<feature type="domain" description="UspA" evidence="2">
    <location>
        <begin position="201"/>
        <end position="282"/>
    </location>
</feature>
<proteinExistence type="inferred from homology"/>
<organism evidence="3 4">
    <name type="scientific">Litorivicinus lipolyticus</name>
    <dbReference type="NCBI Taxonomy" id="418701"/>
    <lineage>
        <taxon>Bacteria</taxon>
        <taxon>Pseudomonadati</taxon>
        <taxon>Pseudomonadota</taxon>
        <taxon>Gammaproteobacteria</taxon>
        <taxon>Oceanospirillales</taxon>
        <taxon>Litorivicinaceae</taxon>
        <taxon>Litorivicinus</taxon>
    </lineage>
</organism>
<dbReference type="Gene3D" id="3.40.50.12370">
    <property type="match status" value="1"/>
</dbReference>
<name>A0A5Q2QIE1_9GAMM</name>
<dbReference type="PANTHER" id="PTHR46268">
    <property type="entry name" value="STRESS RESPONSE PROTEIN NHAX"/>
    <property type="match status" value="1"/>
</dbReference>
<comment type="similarity">
    <text evidence="1">Belongs to the universal stress protein A family.</text>
</comment>
<dbReference type="InterPro" id="IPR006015">
    <property type="entry name" value="Universal_stress_UspA"/>
</dbReference>
<evidence type="ECO:0000313" key="3">
    <source>
        <dbReference type="EMBL" id="QGG80805.1"/>
    </source>
</evidence>
<dbReference type="PANTHER" id="PTHR46268:SF6">
    <property type="entry name" value="UNIVERSAL STRESS PROTEIN UP12"/>
    <property type="match status" value="1"/>
</dbReference>
<dbReference type="CDD" id="cd00293">
    <property type="entry name" value="USP-like"/>
    <property type="match status" value="2"/>
</dbReference>
<dbReference type="KEGG" id="llp:GH975_09585"/>
<dbReference type="RefSeq" id="WP_153714309.1">
    <property type="nucleotide sequence ID" value="NZ_CP045871.1"/>
</dbReference>
<dbReference type="SUPFAM" id="SSF52402">
    <property type="entry name" value="Adenine nucleotide alpha hydrolases-like"/>
    <property type="match status" value="2"/>
</dbReference>
<evidence type="ECO:0000313" key="4">
    <source>
        <dbReference type="Proteomes" id="UP000388235"/>
    </source>
</evidence>
<dbReference type="Proteomes" id="UP000388235">
    <property type="component" value="Chromosome"/>
</dbReference>
<dbReference type="AlphaFoldDB" id="A0A5Q2QIE1"/>
<accession>A0A5Q2QIE1</accession>
<evidence type="ECO:0000256" key="1">
    <source>
        <dbReference type="ARBA" id="ARBA00008791"/>
    </source>
</evidence>
<sequence>MTQIIACIDGSKSATAVCDASAWCATTLNAPVLALHVLDRAETPALADLTGAIGLGAREQLLKELADLDHQRVRLAAEEGKIMLEAAGDQLLADGVVDARQLQRHGSLAEALDDLSDDTRVVIIGRQGQTHQSAAETVGSQLETIVRTAKHPVWVTPSTFVAPKRCVIAYDASTTAKHMIERLCHSPLLTDMDATLVMAGNDTDEHRQQLDYAQRQLEDAGHTVSTQLVEGEPLVVLHELAQSDDTLLAMGAFGHSRIREFLVGSTTNETLRHARSSVVLFR</sequence>
<dbReference type="OrthoDB" id="9804721at2"/>
<dbReference type="PRINTS" id="PR01438">
    <property type="entry name" value="UNVRSLSTRESS"/>
</dbReference>
<keyword evidence="4" id="KW-1185">Reference proteome</keyword>
<protein>
    <submittedName>
        <fullName evidence="3">Universal stress protein</fullName>
    </submittedName>
</protein>
<dbReference type="InterPro" id="IPR006016">
    <property type="entry name" value="UspA"/>
</dbReference>
<dbReference type="Pfam" id="PF00582">
    <property type="entry name" value="Usp"/>
    <property type="match status" value="2"/>
</dbReference>
<dbReference type="EMBL" id="CP045871">
    <property type="protein sequence ID" value="QGG80805.1"/>
    <property type="molecule type" value="Genomic_DNA"/>
</dbReference>
<gene>
    <name evidence="3" type="ORF">GH975_09585</name>
</gene>
<reference evidence="3 4" key="1">
    <citation type="submission" date="2019-11" db="EMBL/GenBank/DDBJ databases">
        <authorList>
            <person name="Khan S.A."/>
            <person name="Jeon C.O."/>
            <person name="Chun B.H."/>
        </authorList>
    </citation>
    <scope>NUCLEOTIDE SEQUENCE [LARGE SCALE GENOMIC DNA]</scope>
    <source>
        <strain evidence="3 4">IMCC 1097</strain>
    </source>
</reference>
<evidence type="ECO:0000259" key="2">
    <source>
        <dbReference type="Pfam" id="PF00582"/>
    </source>
</evidence>
<feature type="domain" description="UspA" evidence="2">
    <location>
        <begin position="2"/>
        <end position="157"/>
    </location>
</feature>